<keyword evidence="2" id="KW-1185">Reference proteome</keyword>
<proteinExistence type="predicted"/>
<name>A0ABT2Y3D5_9MOLU</name>
<accession>A0ABT2Y3D5</accession>
<evidence type="ECO:0000313" key="1">
    <source>
        <dbReference type="EMBL" id="MCV2231245.1"/>
    </source>
</evidence>
<dbReference type="EMBL" id="JAOVQM010000001">
    <property type="protein sequence ID" value="MCV2231245.1"/>
    <property type="molecule type" value="Genomic_DNA"/>
</dbReference>
<sequence>MKLLKWVFVILFGLSLVGCVSKQPTEETPEEITYKYTYDLTLENYSKYITFRHHHLDRVDADKQLEVFFETKYPNGIMVDVEATVLLQTEVTVLGTTYHSDEFPISFTNLAQASEVLTYSGLKTFLLVAVTEISGKVMTNDVTVALAEQASLTAKQSLDTMLEKYNQPYNTLFTESYIHITEGGITTTSFVKNTFRAEPYYNESIYSDLSGTLMMENSDGDIDVFTLSQYQTNQYIQKQIVIAKEDIEQVVDSTLYELDDSWEYSIENGDFVVRGPSDELFEALFMDEETLHAWQNTVRNEDIEITFADLHTRLLVSVSLWVGLRRIQIETYYTFNVFNPINLETYHVLPVPNPVLADESILLNETYYGYIPPEAQYYYRLDVDGGFYQIDLSATALFQVYDSMGNLVEPIPNMSHITYEITLGTYYVMVYSERSYLVNYQFKCTEVNLS</sequence>
<organism evidence="1 2">
    <name type="scientific">Paracholeplasma manati</name>
    <dbReference type="NCBI Taxonomy" id="591373"/>
    <lineage>
        <taxon>Bacteria</taxon>
        <taxon>Bacillati</taxon>
        <taxon>Mycoplasmatota</taxon>
        <taxon>Mollicutes</taxon>
        <taxon>Acholeplasmatales</taxon>
        <taxon>Acholeplasmataceae</taxon>
        <taxon>Paracholeplasma</taxon>
    </lineage>
</organism>
<dbReference type="Gene3D" id="2.60.120.380">
    <property type="match status" value="1"/>
</dbReference>
<protein>
    <submittedName>
        <fullName evidence="1">Uncharacterized protein</fullName>
    </submittedName>
</protein>
<dbReference type="Proteomes" id="UP001177160">
    <property type="component" value="Unassembled WGS sequence"/>
</dbReference>
<reference evidence="1" key="1">
    <citation type="submission" date="2022-09" db="EMBL/GenBank/DDBJ databases">
        <title>Novel Mycoplasma species identified in domestic and wild animals.</title>
        <authorList>
            <person name="Volokhov D.V."/>
            <person name="Furtak V.A."/>
            <person name="Zagorodnyaya T.A."/>
        </authorList>
    </citation>
    <scope>NUCLEOTIDE SEQUENCE</scope>
    <source>
        <strain evidence="1">Oakley</strain>
    </source>
</reference>
<gene>
    <name evidence="1" type="ORF">N7548_00195</name>
</gene>
<comment type="caution">
    <text evidence="1">The sequence shown here is derived from an EMBL/GenBank/DDBJ whole genome shotgun (WGS) entry which is preliminary data.</text>
</comment>
<dbReference type="RefSeq" id="WP_263607358.1">
    <property type="nucleotide sequence ID" value="NZ_JAOVQM010000001.1"/>
</dbReference>
<evidence type="ECO:0000313" key="2">
    <source>
        <dbReference type="Proteomes" id="UP001177160"/>
    </source>
</evidence>
<dbReference type="PROSITE" id="PS51257">
    <property type="entry name" value="PROKAR_LIPOPROTEIN"/>
    <property type="match status" value="1"/>
</dbReference>